<evidence type="ECO:0000313" key="5">
    <source>
        <dbReference type="Proteomes" id="UP001244341"/>
    </source>
</evidence>
<feature type="domain" description="XPG N-terminal" evidence="3">
    <location>
        <begin position="1"/>
        <end position="109"/>
    </location>
</feature>
<feature type="compositionally biased region" description="Low complexity" evidence="1">
    <location>
        <begin position="622"/>
        <end position="636"/>
    </location>
</feature>
<dbReference type="Proteomes" id="UP001244341">
    <property type="component" value="Chromosome 3b"/>
</dbReference>
<feature type="domain" description="XPG-I" evidence="2">
    <location>
        <begin position="136"/>
        <end position="210"/>
    </location>
</feature>
<evidence type="ECO:0008006" key="6">
    <source>
        <dbReference type="Google" id="ProtNLM"/>
    </source>
</evidence>
<feature type="compositionally biased region" description="Acidic residues" evidence="1">
    <location>
        <begin position="858"/>
        <end position="870"/>
    </location>
</feature>
<evidence type="ECO:0000313" key="4">
    <source>
        <dbReference type="EMBL" id="WIA12096.1"/>
    </source>
</evidence>
<dbReference type="InterPro" id="IPR029060">
    <property type="entry name" value="PIN-like_dom_sf"/>
</dbReference>
<dbReference type="InterPro" id="IPR006086">
    <property type="entry name" value="XPG-I_dom"/>
</dbReference>
<evidence type="ECO:0000259" key="3">
    <source>
        <dbReference type="SMART" id="SM00485"/>
    </source>
</evidence>
<organism evidence="4 5">
    <name type="scientific">Tetradesmus obliquus</name>
    <name type="common">Green alga</name>
    <name type="synonym">Acutodesmus obliquus</name>
    <dbReference type="NCBI Taxonomy" id="3088"/>
    <lineage>
        <taxon>Eukaryota</taxon>
        <taxon>Viridiplantae</taxon>
        <taxon>Chlorophyta</taxon>
        <taxon>core chlorophytes</taxon>
        <taxon>Chlorophyceae</taxon>
        <taxon>CS clade</taxon>
        <taxon>Sphaeropleales</taxon>
        <taxon>Scenedesmaceae</taxon>
        <taxon>Tetradesmus</taxon>
    </lineage>
</organism>
<sequence>MGVNNLWKALGTAVQTLEGHTPGQHAEIVEAVENKVVAVDLSAWLMQAQSQPALLEHYDSPYARAAKVVFDRTIHWLRYGCLPVFVIEGQTPAAKLEKLRQRCVAQYGPTARSYDVGNRAGGQFDKLGQAMKRLLDAFGVPCVQAAGEGEAMCAALNLCGWAHACHTLDVDVLLFGALTVYRQMHLQTDDPRKSSLVRCCRGDVQRLLGITRGGEAALQCIAQLAGGDYDTTGAEQVGEGMAMDAVRHLLQGCEDDEAVLQKLEAMLEAGPDPELDALTKCTGCKACGHEGGMKSRIAQHSKRSGGCSGCGCESGCVPRQWQQCECNFHRRAGERLLNRVVRRAVQTRGFMASCRTAAATYTSELRKAVAAVQREYSLPVPGSSRNVFTWRARPDVRAIGDIMTKYIKEWDHNQVRLKLLPLLLEWDMRQGPQPSPSSGVQFRPTGIRKVSSKGAEDMSSVPARQQQGWRYVLLVERLQQQRQQTLAADAEQDAEDLAVDLAWIAGTARSRPPKLASSFSSSAAAAAASGSAAAAGADDAEGEPWLSQMPATQGPSFSCSQAAPASQAAGSGGGRSGGSLQFSEHRSVRCSLVEAVWPELVAAYRNPPASARARPAGRKKAAATATAAATPAAAAGAADKQRNLKEYFNTVKDYTAAAKPSSKPGARRPAAESGSIPGLAGIAAGSSAAAAAADSGRPAAAGSLGGRLSHMPAVAAAAAGAAGAAEAGGRSWVSSTTKKQPPGRKSFSEWLDSVIEGDEDDYVAQQQQQQQQQQGRLTAQFAALLDEAGVLSPVPQRQQAGTSASRPKSAKELFAARPVSRQQQQQDVIELLDSPGDAGGLQRQHCLDAGHGSGVVDAVEDDDADVVDLT</sequence>
<evidence type="ECO:0000259" key="2">
    <source>
        <dbReference type="SMART" id="SM00484"/>
    </source>
</evidence>
<dbReference type="InterPro" id="IPR006085">
    <property type="entry name" value="XPG_DNA_repair_N"/>
</dbReference>
<keyword evidence="5" id="KW-1185">Reference proteome</keyword>
<feature type="region of interest" description="Disordered" evidence="1">
    <location>
        <begin position="535"/>
        <end position="581"/>
    </location>
</feature>
<dbReference type="EMBL" id="CP126210">
    <property type="protein sequence ID" value="WIA12096.1"/>
    <property type="molecule type" value="Genomic_DNA"/>
</dbReference>
<evidence type="ECO:0000256" key="1">
    <source>
        <dbReference type="SAM" id="MobiDB-lite"/>
    </source>
</evidence>
<reference evidence="4 5" key="1">
    <citation type="submission" date="2023-05" db="EMBL/GenBank/DDBJ databases">
        <title>A 100% complete, gapless, phased diploid assembly of the Scenedesmus obliquus UTEX 3031 genome.</title>
        <authorList>
            <person name="Biondi T.C."/>
            <person name="Hanschen E.R."/>
            <person name="Kwon T."/>
            <person name="Eng W."/>
            <person name="Kruse C.P.S."/>
            <person name="Koehler S.I."/>
            <person name="Kunde Y."/>
            <person name="Gleasner C.D."/>
            <person name="You Mak K.T."/>
            <person name="Polle J."/>
            <person name="Hovde B.T."/>
            <person name="Starkenburg S.R."/>
        </authorList>
    </citation>
    <scope>NUCLEOTIDE SEQUENCE [LARGE SCALE GENOMIC DNA]</scope>
    <source>
        <strain evidence="4 5">DOE0152z</strain>
    </source>
</reference>
<dbReference type="PANTHER" id="PTHR11081">
    <property type="entry name" value="FLAP ENDONUCLEASE FAMILY MEMBER"/>
    <property type="match status" value="1"/>
</dbReference>
<dbReference type="PANTHER" id="PTHR11081:SF59">
    <property type="entry name" value="FI23547P1"/>
    <property type="match status" value="1"/>
</dbReference>
<proteinExistence type="predicted"/>
<feature type="compositionally biased region" description="Low complexity" evidence="1">
    <location>
        <begin position="556"/>
        <end position="569"/>
    </location>
</feature>
<accession>A0ABY8TUY1</accession>
<dbReference type="InterPro" id="IPR006084">
    <property type="entry name" value="XPG/Rad2"/>
</dbReference>
<protein>
    <recommendedName>
        <fullName evidence="6">XPG N-terminal domain-containing protein</fullName>
    </recommendedName>
</protein>
<feature type="region of interest" description="Disordered" evidence="1">
    <location>
        <begin position="727"/>
        <end position="746"/>
    </location>
</feature>
<dbReference type="SMART" id="SM00484">
    <property type="entry name" value="XPGI"/>
    <property type="match status" value="1"/>
</dbReference>
<dbReference type="Pfam" id="PF00752">
    <property type="entry name" value="XPG_N"/>
    <property type="match status" value="1"/>
</dbReference>
<dbReference type="PRINTS" id="PR00853">
    <property type="entry name" value="XPGRADSUPER"/>
</dbReference>
<feature type="region of interest" description="Disordered" evidence="1">
    <location>
        <begin position="608"/>
        <end position="636"/>
    </location>
</feature>
<dbReference type="Pfam" id="PF00867">
    <property type="entry name" value="XPG_I"/>
    <property type="match status" value="1"/>
</dbReference>
<feature type="region of interest" description="Disordered" evidence="1">
    <location>
        <begin position="849"/>
        <end position="870"/>
    </location>
</feature>
<gene>
    <name evidence="4" type="ORF">OEZ85_012172</name>
</gene>
<dbReference type="Gene3D" id="3.40.50.1010">
    <property type="entry name" value="5'-nuclease"/>
    <property type="match status" value="1"/>
</dbReference>
<name>A0ABY8TUY1_TETOB</name>
<dbReference type="SMART" id="SM00485">
    <property type="entry name" value="XPGN"/>
    <property type="match status" value="1"/>
</dbReference>
<dbReference type="SUPFAM" id="SSF88723">
    <property type="entry name" value="PIN domain-like"/>
    <property type="match status" value="1"/>
</dbReference>